<proteinExistence type="inferred from homology"/>
<evidence type="ECO:0000256" key="6">
    <source>
        <dbReference type="ARBA" id="ARBA00022859"/>
    </source>
</evidence>
<keyword evidence="3" id="KW-0963">Cytoplasm</keyword>
<keyword evidence="4" id="KW-0646">Protease inhibitor</keyword>
<gene>
    <name evidence="11" type="primary">LOC108260204</name>
</gene>
<keyword evidence="6" id="KW-0391">Immunity</keyword>
<dbReference type="GO" id="GO:0005829">
    <property type="term" value="C:cytosol"/>
    <property type="evidence" value="ECO:0007669"/>
    <property type="project" value="TreeGrafter"/>
</dbReference>
<dbReference type="PRINTS" id="PR00295">
    <property type="entry name" value="STEFINA"/>
</dbReference>
<dbReference type="GeneID" id="108260204"/>
<sequence>MSQVSNRPGQLCGGTGHVKHANAEVQKICDEVKPQVEKKAGKNFDVFKATAFSSQSVAGTNYYIKVQVGESDYMHIRVFRSLPSEGYKLSLHDIQTPKTLQDPIEFF</sequence>
<dbReference type="PANTHER" id="PTHR11414:SF21">
    <property type="entry name" value="CYSTATIN 14A, TANDEM DUPLICATE 1-RELATED"/>
    <property type="match status" value="1"/>
</dbReference>
<evidence type="ECO:0000313" key="11">
    <source>
        <dbReference type="RefSeq" id="XP_017315786.1"/>
    </source>
</evidence>
<evidence type="ECO:0000256" key="7">
    <source>
        <dbReference type="ARBA" id="ARBA00040677"/>
    </source>
</evidence>
<dbReference type="RefSeq" id="XP_017315786.1">
    <property type="nucleotide sequence ID" value="XM_017460297.3"/>
</dbReference>
<evidence type="ECO:0000256" key="3">
    <source>
        <dbReference type="ARBA" id="ARBA00022490"/>
    </source>
</evidence>
<dbReference type="SUPFAM" id="SSF54403">
    <property type="entry name" value="Cystatin/monellin"/>
    <property type="match status" value="1"/>
</dbReference>
<dbReference type="Pfam" id="PF00031">
    <property type="entry name" value="Cystatin"/>
    <property type="match status" value="1"/>
</dbReference>
<dbReference type="PANTHER" id="PTHR11414">
    <property type="entry name" value="CYSTATIN FAMILY MEMBER"/>
    <property type="match status" value="1"/>
</dbReference>
<organism evidence="10 11">
    <name type="scientific">Ictalurus punctatus</name>
    <name type="common">Channel catfish</name>
    <name type="synonym">Silurus punctatus</name>
    <dbReference type="NCBI Taxonomy" id="7998"/>
    <lineage>
        <taxon>Eukaryota</taxon>
        <taxon>Metazoa</taxon>
        <taxon>Chordata</taxon>
        <taxon>Craniata</taxon>
        <taxon>Vertebrata</taxon>
        <taxon>Euteleostomi</taxon>
        <taxon>Actinopterygii</taxon>
        <taxon>Neopterygii</taxon>
        <taxon>Teleostei</taxon>
        <taxon>Ostariophysi</taxon>
        <taxon>Siluriformes</taxon>
        <taxon>Ictaluridae</taxon>
        <taxon>Ictalurus</taxon>
    </lineage>
</organism>
<evidence type="ECO:0000256" key="8">
    <source>
        <dbReference type="ARBA" id="ARBA00041437"/>
    </source>
</evidence>
<accession>A0A2D0QDJ4</accession>
<evidence type="ECO:0000256" key="5">
    <source>
        <dbReference type="ARBA" id="ARBA00022704"/>
    </source>
</evidence>
<dbReference type="CDD" id="cd00042">
    <property type="entry name" value="CY"/>
    <property type="match status" value="1"/>
</dbReference>
<dbReference type="InterPro" id="IPR046350">
    <property type="entry name" value="Cystatin_sf"/>
</dbReference>
<evidence type="ECO:0000256" key="1">
    <source>
        <dbReference type="ARBA" id="ARBA00004496"/>
    </source>
</evidence>
<dbReference type="Gene3D" id="3.10.450.10">
    <property type="match status" value="1"/>
</dbReference>
<evidence type="ECO:0000256" key="2">
    <source>
        <dbReference type="ARBA" id="ARBA00009403"/>
    </source>
</evidence>
<dbReference type="GO" id="GO:0002376">
    <property type="term" value="P:immune system process"/>
    <property type="evidence" value="ECO:0007669"/>
    <property type="project" value="UniProtKB-KW"/>
</dbReference>
<keyword evidence="5" id="KW-0789">Thiol protease inhibitor</keyword>
<dbReference type="FunFam" id="3.10.450.10:FF:000001">
    <property type="entry name" value="Cystatin-A"/>
    <property type="match status" value="1"/>
</dbReference>
<dbReference type="OMA" id="RNLHKFH"/>
<dbReference type="InterPro" id="IPR000010">
    <property type="entry name" value="Cystatin_dom"/>
</dbReference>
<dbReference type="SMART" id="SM00043">
    <property type="entry name" value="CY"/>
    <property type="match status" value="1"/>
</dbReference>
<dbReference type="AlphaFoldDB" id="A0A2D0QDJ4"/>
<dbReference type="GO" id="GO:0004869">
    <property type="term" value="F:cysteine-type endopeptidase inhibitor activity"/>
    <property type="evidence" value="ECO:0007669"/>
    <property type="project" value="UniProtKB-KW"/>
</dbReference>
<evidence type="ECO:0000259" key="9">
    <source>
        <dbReference type="SMART" id="SM00043"/>
    </source>
</evidence>
<comment type="similarity">
    <text evidence="2">Belongs to the cystatin family.</text>
</comment>
<dbReference type="GO" id="GO:0071220">
    <property type="term" value="P:cellular response to bacterial lipoprotein"/>
    <property type="evidence" value="ECO:0007669"/>
    <property type="project" value="UniProtKB-ARBA"/>
</dbReference>
<dbReference type="KEGG" id="ipu:108260204"/>
<dbReference type="InterPro" id="IPR001713">
    <property type="entry name" value="Prot_inh_stefin"/>
</dbReference>
<protein>
    <recommendedName>
        <fullName evidence="7">Cystatin-B</fullName>
    </recommendedName>
    <alternativeName>
        <fullName evidence="8">Stefin-B</fullName>
    </alternativeName>
</protein>
<feature type="domain" description="Cystatin" evidence="9">
    <location>
        <begin position="10"/>
        <end position="106"/>
    </location>
</feature>
<reference evidence="11" key="2">
    <citation type="submission" date="2025-08" db="UniProtKB">
        <authorList>
            <consortium name="RefSeq"/>
        </authorList>
    </citation>
    <scope>IDENTIFICATION</scope>
    <source>
        <tissue evidence="11">Blood</tissue>
    </source>
</reference>
<name>A0A2D0QDJ4_ICTPU</name>
<reference evidence="10" key="1">
    <citation type="journal article" date="2016" name="Nat. Commun.">
        <title>The channel catfish genome sequence provides insights into the evolution of scale formation in teleosts.</title>
        <authorList>
            <person name="Liu Z."/>
            <person name="Liu S."/>
            <person name="Yao J."/>
            <person name="Bao L."/>
            <person name="Zhang J."/>
            <person name="Li Y."/>
            <person name="Jiang C."/>
            <person name="Sun L."/>
            <person name="Wang R."/>
            <person name="Zhang Y."/>
            <person name="Zhou T."/>
            <person name="Zeng Q."/>
            <person name="Fu Q."/>
            <person name="Gao S."/>
            <person name="Li N."/>
            <person name="Koren S."/>
            <person name="Jiang Y."/>
            <person name="Zimin A."/>
            <person name="Xu P."/>
            <person name="Phillippy A.M."/>
            <person name="Geng X."/>
            <person name="Song L."/>
            <person name="Sun F."/>
            <person name="Li C."/>
            <person name="Wang X."/>
            <person name="Chen A."/>
            <person name="Jin Y."/>
            <person name="Yuan Z."/>
            <person name="Yang Y."/>
            <person name="Tan S."/>
            <person name="Peatman E."/>
            <person name="Lu J."/>
            <person name="Qin Z."/>
            <person name="Dunham R."/>
            <person name="Li Z."/>
            <person name="Sonstegard T."/>
            <person name="Feng J."/>
            <person name="Danzmann R.G."/>
            <person name="Schroeder S."/>
            <person name="Scheffler B."/>
            <person name="Duke M.V."/>
            <person name="Ballard L."/>
            <person name="Kucuktas H."/>
            <person name="Kaltenboeck L."/>
            <person name="Liu H."/>
            <person name="Armbruster J."/>
            <person name="Xie Y."/>
            <person name="Kirby M.L."/>
            <person name="Tian Y."/>
            <person name="Flanagan M.E."/>
            <person name="Mu W."/>
            <person name="Waldbieser G.C."/>
        </authorList>
    </citation>
    <scope>NUCLEOTIDE SEQUENCE [LARGE SCALE GENOMIC DNA]</scope>
    <source>
        <strain evidence="10">SDA103</strain>
    </source>
</reference>
<evidence type="ECO:0000256" key="4">
    <source>
        <dbReference type="ARBA" id="ARBA00022690"/>
    </source>
</evidence>
<dbReference type="OrthoDB" id="2429551at2759"/>
<keyword evidence="10" id="KW-1185">Reference proteome</keyword>
<dbReference type="Proteomes" id="UP000221080">
    <property type="component" value="Chromosome 28"/>
</dbReference>
<evidence type="ECO:0000313" key="10">
    <source>
        <dbReference type="Proteomes" id="UP000221080"/>
    </source>
</evidence>
<comment type="subcellular location">
    <subcellularLocation>
        <location evidence="1">Cytoplasm</location>
    </subcellularLocation>
</comment>